<dbReference type="InterPro" id="IPR003439">
    <property type="entry name" value="ABC_transporter-like_ATP-bd"/>
</dbReference>
<keyword evidence="4" id="KW-1003">Cell membrane</keyword>
<sequence>MFSPLLEFQAVSYTYPGATQPAIANLSLAIAAGQKTAILGHNGCGKSTLLFLADGLYRCRSGTISWKGERLRYQAPILNLWRQRIGLAFQDPEQQLVAATVAEDISYGLCNLSLSRDEVAQRLHQTLRDFSLQDLADRPLHHLSLGQKRRVALAGVMALQPELLLLDEPTAYLDRLQTHHLLAELDRIHASGTTIVMATHDLDLAYSWADWAIVLNEGQLVLSEPAQQVFAQVEVLNQLQLGMPTLLECWYALPAAWRDRYPPPRTIAQLIARLRAE</sequence>
<dbReference type="RefSeq" id="WP_069968701.1">
    <property type="nucleotide sequence ID" value="NZ_CM124774.1"/>
</dbReference>
<dbReference type="InterPro" id="IPR003593">
    <property type="entry name" value="AAA+_ATPase"/>
</dbReference>
<gene>
    <name evidence="10" type="ORF">BH720_18475</name>
</gene>
<keyword evidence="5" id="KW-0547">Nucleotide-binding</keyword>
<dbReference type="Gene3D" id="3.40.50.300">
    <property type="entry name" value="P-loop containing nucleotide triphosphate hydrolases"/>
    <property type="match status" value="1"/>
</dbReference>
<dbReference type="PROSITE" id="PS50893">
    <property type="entry name" value="ABC_TRANSPORTER_2"/>
    <property type="match status" value="1"/>
</dbReference>
<evidence type="ECO:0000259" key="9">
    <source>
        <dbReference type="PROSITE" id="PS50893"/>
    </source>
</evidence>
<dbReference type="STRING" id="1781255.BH720_18475"/>
<dbReference type="EMBL" id="MJGC01000081">
    <property type="protein sequence ID" value="OEJ73697.1"/>
    <property type="molecule type" value="Genomic_DNA"/>
</dbReference>
<dbReference type="PROSITE" id="PS00211">
    <property type="entry name" value="ABC_TRANSPORTER_1"/>
    <property type="match status" value="1"/>
</dbReference>
<dbReference type="InterPro" id="IPR027417">
    <property type="entry name" value="P-loop_NTPase"/>
</dbReference>
<evidence type="ECO:0000256" key="2">
    <source>
        <dbReference type="ARBA" id="ARBA00005417"/>
    </source>
</evidence>
<comment type="similarity">
    <text evidence="2">Belongs to the ABC transporter superfamily.</text>
</comment>
<dbReference type="InterPro" id="IPR050095">
    <property type="entry name" value="ECF_ABC_transporter_ATP-bd"/>
</dbReference>
<dbReference type="GO" id="GO:0016887">
    <property type="term" value="F:ATP hydrolysis activity"/>
    <property type="evidence" value="ECO:0007669"/>
    <property type="project" value="InterPro"/>
</dbReference>
<dbReference type="GO" id="GO:0042626">
    <property type="term" value="F:ATPase-coupled transmembrane transporter activity"/>
    <property type="evidence" value="ECO:0007669"/>
    <property type="project" value="TreeGrafter"/>
</dbReference>
<dbReference type="PANTHER" id="PTHR43553:SF24">
    <property type="entry name" value="ENERGY-COUPLING FACTOR TRANSPORTER ATP-BINDING PROTEIN ECFA1"/>
    <property type="match status" value="1"/>
</dbReference>
<reference evidence="10" key="1">
    <citation type="submission" date="2016-09" db="EMBL/GenBank/DDBJ databases">
        <title>Draft genome of thermotolerant cyanobacterium Desertifilum sp. strain IPPAS B-1220.</title>
        <authorList>
            <person name="Sinetova M.A."/>
            <person name="Bolakhan K."/>
            <person name="Zayadan B.K."/>
            <person name="Mironov K.S."/>
            <person name="Ustinova V."/>
            <person name="Kupriyanova E.V."/>
            <person name="Sidorov R.A."/>
            <person name="Skrypnik A.N."/>
            <person name="Gogoleva N.E."/>
            <person name="Gogolev Y.V."/>
            <person name="Los D.A."/>
        </authorList>
    </citation>
    <scope>NUCLEOTIDE SEQUENCE [LARGE SCALE GENOMIC DNA]</scope>
    <source>
        <strain evidence="10">IPPAS B-1220</strain>
    </source>
</reference>
<evidence type="ECO:0000256" key="8">
    <source>
        <dbReference type="ARBA" id="ARBA00023136"/>
    </source>
</evidence>
<evidence type="ECO:0000256" key="4">
    <source>
        <dbReference type="ARBA" id="ARBA00022475"/>
    </source>
</evidence>
<dbReference type="Pfam" id="PF00005">
    <property type="entry name" value="ABC_tran"/>
    <property type="match status" value="1"/>
</dbReference>
<dbReference type="CDD" id="cd03225">
    <property type="entry name" value="ABC_cobalt_CbiO_domain1"/>
    <property type="match status" value="1"/>
</dbReference>
<evidence type="ECO:0000256" key="5">
    <source>
        <dbReference type="ARBA" id="ARBA00022741"/>
    </source>
</evidence>
<evidence type="ECO:0000256" key="3">
    <source>
        <dbReference type="ARBA" id="ARBA00022448"/>
    </source>
</evidence>
<comment type="subcellular location">
    <subcellularLocation>
        <location evidence="1">Cell membrane</location>
    </subcellularLocation>
</comment>
<dbReference type="PANTHER" id="PTHR43553">
    <property type="entry name" value="HEAVY METAL TRANSPORTER"/>
    <property type="match status" value="1"/>
</dbReference>
<evidence type="ECO:0000256" key="6">
    <source>
        <dbReference type="ARBA" id="ARBA00022840"/>
    </source>
</evidence>
<feature type="domain" description="ABC transporter" evidence="9">
    <location>
        <begin position="6"/>
        <end position="242"/>
    </location>
</feature>
<keyword evidence="6 10" id="KW-0067">ATP-binding</keyword>
<dbReference type="OrthoDB" id="9784332at2"/>
<accession>A0A1E5QGH9</accession>
<dbReference type="FunFam" id="3.40.50.300:FF:000224">
    <property type="entry name" value="Energy-coupling factor transporter ATP-binding protein EcfA"/>
    <property type="match status" value="1"/>
</dbReference>
<dbReference type="InterPro" id="IPR017871">
    <property type="entry name" value="ABC_transporter-like_CS"/>
</dbReference>
<dbReference type="InterPro" id="IPR015856">
    <property type="entry name" value="ABC_transpr_CbiO/EcfA_su"/>
</dbReference>
<dbReference type="AlphaFoldDB" id="A0A1E5QGH9"/>
<protein>
    <submittedName>
        <fullName evidence="10">Cobalt ABC transporter ATP-binding protein</fullName>
    </submittedName>
</protein>
<name>A0A1E5QGH9_9CYAN</name>
<evidence type="ECO:0000256" key="1">
    <source>
        <dbReference type="ARBA" id="ARBA00004236"/>
    </source>
</evidence>
<organism evidence="10">
    <name type="scientific">Desertifilum tharense IPPAS B-1220</name>
    <dbReference type="NCBI Taxonomy" id="1781255"/>
    <lineage>
        <taxon>Bacteria</taxon>
        <taxon>Bacillati</taxon>
        <taxon>Cyanobacteriota</taxon>
        <taxon>Cyanophyceae</taxon>
        <taxon>Desertifilales</taxon>
        <taxon>Desertifilaceae</taxon>
        <taxon>Desertifilum</taxon>
    </lineage>
</organism>
<dbReference type="SUPFAM" id="SSF52540">
    <property type="entry name" value="P-loop containing nucleoside triphosphate hydrolases"/>
    <property type="match status" value="1"/>
</dbReference>
<dbReference type="GO" id="GO:0043190">
    <property type="term" value="C:ATP-binding cassette (ABC) transporter complex"/>
    <property type="evidence" value="ECO:0007669"/>
    <property type="project" value="TreeGrafter"/>
</dbReference>
<keyword evidence="3" id="KW-0813">Transport</keyword>
<keyword evidence="7" id="KW-1278">Translocase</keyword>
<keyword evidence="8" id="KW-0472">Membrane</keyword>
<evidence type="ECO:0000313" key="10">
    <source>
        <dbReference type="EMBL" id="OEJ73697.1"/>
    </source>
</evidence>
<dbReference type="GO" id="GO:0005524">
    <property type="term" value="F:ATP binding"/>
    <property type="evidence" value="ECO:0007669"/>
    <property type="project" value="UniProtKB-KW"/>
</dbReference>
<dbReference type="SMART" id="SM00382">
    <property type="entry name" value="AAA"/>
    <property type="match status" value="1"/>
</dbReference>
<comment type="caution">
    <text evidence="10">The sequence shown here is derived from an EMBL/GenBank/DDBJ whole genome shotgun (WGS) entry which is preliminary data.</text>
</comment>
<proteinExistence type="inferred from homology"/>
<evidence type="ECO:0000256" key="7">
    <source>
        <dbReference type="ARBA" id="ARBA00022967"/>
    </source>
</evidence>